<dbReference type="Proteomes" id="UP001269081">
    <property type="component" value="Unassembled WGS sequence"/>
</dbReference>
<keyword evidence="1" id="KW-0472">Membrane</keyword>
<proteinExistence type="predicted"/>
<dbReference type="EMBL" id="JAVDWQ010000012">
    <property type="protein sequence ID" value="MDR7211447.1"/>
    <property type="molecule type" value="Genomic_DNA"/>
</dbReference>
<evidence type="ECO:0000313" key="2">
    <source>
        <dbReference type="EMBL" id="MDR7211447.1"/>
    </source>
</evidence>
<feature type="transmembrane region" description="Helical" evidence="1">
    <location>
        <begin position="7"/>
        <end position="26"/>
    </location>
</feature>
<evidence type="ECO:0000313" key="3">
    <source>
        <dbReference type="Proteomes" id="UP001269081"/>
    </source>
</evidence>
<dbReference type="RefSeq" id="WP_310282803.1">
    <property type="nucleotide sequence ID" value="NZ_JAVDWQ010000012.1"/>
</dbReference>
<sequence length="117" mass="13939">MKKKKFIIINVLLSMSVLFSILFQFIHSYEHHSEQLAAKRYHHYSKNKTEISNNHSISEECFTCDFSFSSFTTSDFDVFQFHKNNALIHFSLFHFQEYSSFFKGSHFLLRAPPLFLK</sequence>
<protein>
    <recommendedName>
        <fullName evidence="4">DUF2946 domain-containing protein</fullName>
    </recommendedName>
</protein>
<comment type="caution">
    <text evidence="2">The sequence shown here is derived from an EMBL/GenBank/DDBJ whole genome shotgun (WGS) entry which is preliminary data.</text>
</comment>
<organism evidence="2 3">
    <name type="scientific">Flavobacterium piscis</name>
    <dbReference type="NCBI Taxonomy" id="1114874"/>
    <lineage>
        <taxon>Bacteria</taxon>
        <taxon>Pseudomonadati</taxon>
        <taxon>Bacteroidota</taxon>
        <taxon>Flavobacteriia</taxon>
        <taxon>Flavobacteriales</taxon>
        <taxon>Flavobacteriaceae</taxon>
        <taxon>Flavobacterium</taxon>
    </lineage>
</organism>
<accession>A0ABU1YB30</accession>
<evidence type="ECO:0000256" key="1">
    <source>
        <dbReference type="SAM" id="Phobius"/>
    </source>
</evidence>
<evidence type="ECO:0008006" key="4">
    <source>
        <dbReference type="Google" id="ProtNLM"/>
    </source>
</evidence>
<keyword evidence="1" id="KW-0812">Transmembrane</keyword>
<keyword evidence="1" id="KW-1133">Transmembrane helix</keyword>
<keyword evidence="3" id="KW-1185">Reference proteome</keyword>
<gene>
    <name evidence="2" type="ORF">J2W48_003401</name>
</gene>
<name>A0ABU1YB30_9FLAO</name>
<reference evidence="2 3" key="1">
    <citation type="submission" date="2023-07" db="EMBL/GenBank/DDBJ databases">
        <title>Sorghum-associated microbial communities from plants grown in Nebraska, USA.</title>
        <authorList>
            <person name="Schachtman D."/>
        </authorList>
    </citation>
    <scope>NUCLEOTIDE SEQUENCE [LARGE SCALE GENOMIC DNA]</scope>
    <source>
        <strain evidence="2 3">4129</strain>
    </source>
</reference>